<evidence type="ECO:0000256" key="3">
    <source>
        <dbReference type="ARBA" id="ARBA00023163"/>
    </source>
</evidence>
<dbReference type="Gene3D" id="1.10.357.10">
    <property type="entry name" value="Tetracycline Repressor, domain 2"/>
    <property type="match status" value="1"/>
</dbReference>
<dbReference type="SUPFAM" id="SSF46689">
    <property type="entry name" value="Homeodomain-like"/>
    <property type="match status" value="1"/>
</dbReference>
<feature type="domain" description="HTH tetR-type" evidence="5">
    <location>
        <begin position="18"/>
        <end position="78"/>
    </location>
</feature>
<evidence type="ECO:0000256" key="1">
    <source>
        <dbReference type="ARBA" id="ARBA00023015"/>
    </source>
</evidence>
<keyword evidence="2 4" id="KW-0238">DNA-binding</keyword>
<dbReference type="InterPro" id="IPR025996">
    <property type="entry name" value="MT1864/Rv1816-like_C"/>
</dbReference>
<dbReference type="InterPro" id="IPR023772">
    <property type="entry name" value="DNA-bd_HTH_TetR-type_CS"/>
</dbReference>
<evidence type="ECO:0000256" key="2">
    <source>
        <dbReference type="ARBA" id="ARBA00023125"/>
    </source>
</evidence>
<dbReference type="PROSITE" id="PS01081">
    <property type="entry name" value="HTH_TETR_1"/>
    <property type="match status" value="1"/>
</dbReference>
<dbReference type="Pfam" id="PF13305">
    <property type="entry name" value="TetR_C_33"/>
    <property type="match status" value="1"/>
</dbReference>
<dbReference type="InterPro" id="IPR009057">
    <property type="entry name" value="Homeodomain-like_sf"/>
</dbReference>
<dbReference type="PRINTS" id="PR00455">
    <property type="entry name" value="HTHTETR"/>
</dbReference>
<dbReference type="PANTHER" id="PTHR30055:SF234">
    <property type="entry name" value="HTH-TYPE TRANSCRIPTIONAL REGULATOR BETI"/>
    <property type="match status" value="1"/>
</dbReference>
<protein>
    <submittedName>
        <fullName evidence="6">TetR family transcriptional regulator</fullName>
    </submittedName>
</protein>
<dbReference type="SUPFAM" id="SSF48498">
    <property type="entry name" value="Tetracyclin repressor-like, C-terminal domain"/>
    <property type="match status" value="1"/>
</dbReference>
<keyword evidence="3" id="KW-0804">Transcription</keyword>
<evidence type="ECO:0000313" key="7">
    <source>
        <dbReference type="Proteomes" id="UP001165079"/>
    </source>
</evidence>
<dbReference type="PANTHER" id="PTHR30055">
    <property type="entry name" value="HTH-TYPE TRANSCRIPTIONAL REGULATOR RUTR"/>
    <property type="match status" value="1"/>
</dbReference>
<evidence type="ECO:0000313" key="6">
    <source>
        <dbReference type="EMBL" id="GLZ78131.1"/>
    </source>
</evidence>
<dbReference type="Proteomes" id="UP001165079">
    <property type="component" value="Unassembled WGS sequence"/>
</dbReference>
<keyword evidence="1" id="KW-0805">Transcription regulation</keyword>
<dbReference type="EMBL" id="BSTX01000002">
    <property type="protein sequence ID" value="GLZ78131.1"/>
    <property type="molecule type" value="Genomic_DNA"/>
</dbReference>
<sequence>MSAETTADGRRPLGAKGAATRGRILAAAERVFAEQGYHEASIVRITEEAGVAQGTFYIYFPGKKELFDELVDDLNHQVRRTMSEAAGRGVSHLDAELLGFGAYFAFVVEHPGLYRIMRQAEIVAPDRLRRHYDRIVSGYTVRLRAAMEAGQLPPGEPEAMAWALMGLGEMTGMRWVLWNEGKPVPDRVLAETATVVARILGVEQ</sequence>
<dbReference type="AlphaFoldDB" id="A0A9W6SP25"/>
<dbReference type="FunFam" id="1.10.10.60:FF:000141">
    <property type="entry name" value="TetR family transcriptional regulator"/>
    <property type="match status" value="1"/>
</dbReference>
<keyword evidence="7" id="KW-1185">Reference proteome</keyword>
<dbReference type="Pfam" id="PF00440">
    <property type="entry name" value="TetR_N"/>
    <property type="match status" value="1"/>
</dbReference>
<dbReference type="RefSeq" id="WP_285663303.1">
    <property type="nucleotide sequence ID" value="NZ_BSTX01000002.1"/>
</dbReference>
<dbReference type="GO" id="GO:0045892">
    <property type="term" value="P:negative regulation of DNA-templated transcription"/>
    <property type="evidence" value="ECO:0007669"/>
    <property type="project" value="UniProtKB-ARBA"/>
</dbReference>
<evidence type="ECO:0000259" key="5">
    <source>
        <dbReference type="PROSITE" id="PS50977"/>
    </source>
</evidence>
<dbReference type="InterPro" id="IPR050109">
    <property type="entry name" value="HTH-type_TetR-like_transc_reg"/>
</dbReference>
<evidence type="ECO:0000256" key="4">
    <source>
        <dbReference type="PROSITE-ProRule" id="PRU00335"/>
    </source>
</evidence>
<dbReference type="GO" id="GO:0003700">
    <property type="term" value="F:DNA-binding transcription factor activity"/>
    <property type="evidence" value="ECO:0007669"/>
    <property type="project" value="TreeGrafter"/>
</dbReference>
<dbReference type="InterPro" id="IPR001647">
    <property type="entry name" value="HTH_TetR"/>
</dbReference>
<reference evidence="6" key="1">
    <citation type="submission" date="2023-03" db="EMBL/GenBank/DDBJ databases">
        <title>Actinorhabdospora filicis NBRC 111898.</title>
        <authorList>
            <person name="Ichikawa N."/>
            <person name="Sato H."/>
            <person name="Tonouchi N."/>
        </authorList>
    </citation>
    <scope>NUCLEOTIDE SEQUENCE</scope>
    <source>
        <strain evidence="6">NBRC 111898</strain>
    </source>
</reference>
<feature type="DNA-binding region" description="H-T-H motif" evidence="4">
    <location>
        <begin position="41"/>
        <end position="60"/>
    </location>
</feature>
<dbReference type="InterPro" id="IPR036271">
    <property type="entry name" value="Tet_transcr_reg_TetR-rel_C_sf"/>
</dbReference>
<name>A0A9W6SP25_9ACTN</name>
<accession>A0A9W6SP25</accession>
<proteinExistence type="predicted"/>
<organism evidence="6 7">
    <name type="scientific">Actinorhabdospora filicis</name>
    <dbReference type="NCBI Taxonomy" id="1785913"/>
    <lineage>
        <taxon>Bacteria</taxon>
        <taxon>Bacillati</taxon>
        <taxon>Actinomycetota</taxon>
        <taxon>Actinomycetes</taxon>
        <taxon>Micromonosporales</taxon>
        <taxon>Micromonosporaceae</taxon>
        <taxon>Actinorhabdospora</taxon>
    </lineage>
</organism>
<dbReference type="PROSITE" id="PS50977">
    <property type="entry name" value="HTH_TETR_2"/>
    <property type="match status" value="1"/>
</dbReference>
<gene>
    <name evidence="6" type="ORF">Afil01_29380</name>
</gene>
<dbReference type="GO" id="GO:0000976">
    <property type="term" value="F:transcription cis-regulatory region binding"/>
    <property type="evidence" value="ECO:0007669"/>
    <property type="project" value="TreeGrafter"/>
</dbReference>
<comment type="caution">
    <text evidence="6">The sequence shown here is derived from an EMBL/GenBank/DDBJ whole genome shotgun (WGS) entry which is preliminary data.</text>
</comment>